<feature type="compositionally biased region" description="Polar residues" evidence="1">
    <location>
        <begin position="153"/>
        <end position="176"/>
    </location>
</feature>
<organism evidence="3 4">
    <name type="scientific">Lentinula aff. detonsa</name>
    <dbReference type="NCBI Taxonomy" id="2804958"/>
    <lineage>
        <taxon>Eukaryota</taxon>
        <taxon>Fungi</taxon>
        <taxon>Dikarya</taxon>
        <taxon>Basidiomycota</taxon>
        <taxon>Agaricomycotina</taxon>
        <taxon>Agaricomycetes</taxon>
        <taxon>Agaricomycetidae</taxon>
        <taxon>Agaricales</taxon>
        <taxon>Marasmiineae</taxon>
        <taxon>Omphalotaceae</taxon>
        <taxon>Lentinula</taxon>
    </lineage>
</organism>
<evidence type="ECO:0000313" key="3">
    <source>
        <dbReference type="EMBL" id="KAJ3787324.1"/>
    </source>
</evidence>
<sequence>MASDITAESGPSSVLSRIKAFEAQSQIMDSNSSNSRKPSKLIIDSDGDHEEDWVSVPITAAAMTPTILTATLAPPLPSRKQNHTPASSVSSFHTVSLSSESVASIAIDPASDVHKEEDTGSLESEPYENVDSTTSLGSPGTVAKLTVDWNQLNMNQKRISPSSLQRPQSAAPTSSGKLKPAPPPPPRSASASFSSHVASPGPISASTSNGRRPPPPPPPSSNRTSSSTLASSDRSSILSITSNTSSTTSNSSHHGYPPYQTYKTKLPSPSLNKPTVPLKTPALKFPPSTSSSSHSSVASSSSTSTTGPDPSTSVLALARPTPVPSLARKRYEAVFDANLANLNIAAAANVVSTATSSKPALLSPSDAMAIPRKGWRGLSIDLVTSDASKDGMVDNEKFKGTSHSKQRNAGESELNRLPGFAVRTIWTKSRLSKDILGAIWLECDPFNTGSLDQEAFVKGMWRIDSELKREELERTGRAKRTRTGSLRSIGSVKSIGSIKRQPSTASTASTTSSSHSLRNVPSVGSLRRTPVPTPSMIPPIPPIPQIPSPAPTAGMPATPKIISLPPPLPARKPTMGTGLGTGAGTGSKVDLGDDEVNLLL</sequence>
<accession>A0AA38NMW5</accession>
<feature type="compositionally biased region" description="Low complexity" evidence="1">
    <location>
        <begin position="488"/>
        <end position="514"/>
    </location>
</feature>
<keyword evidence="4" id="KW-1185">Reference proteome</keyword>
<dbReference type="SUPFAM" id="SSF47473">
    <property type="entry name" value="EF-hand"/>
    <property type="match status" value="1"/>
</dbReference>
<feature type="compositionally biased region" description="Polar residues" evidence="1">
    <location>
        <begin position="26"/>
        <end position="36"/>
    </location>
</feature>
<gene>
    <name evidence="3" type="ORF">GGU10DRAFT_348976</name>
</gene>
<feature type="region of interest" description="Disordered" evidence="1">
    <location>
        <begin position="108"/>
        <end position="141"/>
    </location>
</feature>
<evidence type="ECO:0000259" key="2">
    <source>
        <dbReference type="Pfam" id="PF12763"/>
    </source>
</evidence>
<dbReference type="EMBL" id="MU793294">
    <property type="protein sequence ID" value="KAJ3787324.1"/>
    <property type="molecule type" value="Genomic_DNA"/>
</dbReference>
<feature type="compositionally biased region" description="Low complexity" evidence="1">
    <location>
        <begin position="188"/>
        <end position="211"/>
    </location>
</feature>
<evidence type="ECO:0000256" key="1">
    <source>
        <dbReference type="SAM" id="MobiDB-lite"/>
    </source>
</evidence>
<feature type="region of interest" description="Disordered" evidence="1">
    <location>
        <begin position="153"/>
        <end position="317"/>
    </location>
</feature>
<dbReference type="Pfam" id="PF12763">
    <property type="entry name" value="EH"/>
    <property type="match status" value="1"/>
</dbReference>
<feature type="compositionally biased region" description="Polar residues" evidence="1">
    <location>
        <begin position="261"/>
        <end position="273"/>
    </location>
</feature>
<dbReference type="Gene3D" id="1.10.238.10">
    <property type="entry name" value="EF-hand"/>
    <property type="match status" value="1"/>
</dbReference>
<comment type="caution">
    <text evidence="3">The sequence shown here is derived from an EMBL/GenBank/DDBJ whole genome shotgun (WGS) entry which is preliminary data.</text>
</comment>
<dbReference type="InterPro" id="IPR000261">
    <property type="entry name" value="EH_dom"/>
</dbReference>
<feature type="region of interest" description="Disordered" evidence="1">
    <location>
        <begin position="26"/>
        <end position="49"/>
    </location>
</feature>
<dbReference type="AlphaFoldDB" id="A0AA38NMW5"/>
<feature type="region of interest" description="Disordered" evidence="1">
    <location>
        <begin position="473"/>
        <end position="534"/>
    </location>
</feature>
<evidence type="ECO:0000313" key="4">
    <source>
        <dbReference type="Proteomes" id="UP001163798"/>
    </source>
</evidence>
<feature type="compositionally biased region" description="Low complexity" evidence="1">
    <location>
        <begin position="286"/>
        <end position="313"/>
    </location>
</feature>
<name>A0AA38NMW5_9AGAR</name>
<feature type="domain" description="EH" evidence="2">
    <location>
        <begin position="413"/>
        <end position="461"/>
    </location>
</feature>
<proteinExistence type="predicted"/>
<protein>
    <recommendedName>
        <fullName evidence="2">EH domain-containing protein</fullName>
    </recommendedName>
</protein>
<dbReference type="Proteomes" id="UP001163798">
    <property type="component" value="Unassembled WGS sequence"/>
</dbReference>
<feature type="compositionally biased region" description="Low complexity" evidence="1">
    <location>
        <begin position="221"/>
        <end position="252"/>
    </location>
</feature>
<dbReference type="InterPro" id="IPR011992">
    <property type="entry name" value="EF-hand-dom_pair"/>
</dbReference>
<reference evidence="3" key="1">
    <citation type="submission" date="2022-08" db="EMBL/GenBank/DDBJ databases">
        <authorList>
            <consortium name="DOE Joint Genome Institute"/>
            <person name="Min B."/>
            <person name="Riley R."/>
            <person name="Sierra-Patev S."/>
            <person name="Naranjo-Ortiz M."/>
            <person name="Looney B."/>
            <person name="Konkel Z."/>
            <person name="Slot J.C."/>
            <person name="Sakamoto Y."/>
            <person name="Steenwyk J.L."/>
            <person name="Rokas A."/>
            <person name="Carro J."/>
            <person name="Camarero S."/>
            <person name="Ferreira P."/>
            <person name="Molpeceres G."/>
            <person name="Ruiz-Duenas F.J."/>
            <person name="Serrano A."/>
            <person name="Henrissat B."/>
            <person name="Drula E."/>
            <person name="Hughes K.W."/>
            <person name="Mata J.L."/>
            <person name="Ishikawa N.K."/>
            <person name="Vargas-Isla R."/>
            <person name="Ushijima S."/>
            <person name="Smith C.A."/>
            <person name="Ahrendt S."/>
            <person name="Andreopoulos W."/>
            <person name="He G."/>
            <person name="Labutti K."/>
            <person name="Lipzen A."/>
            <person name="Ng V."/>
            <person name="Sandor L."/>
            <person name="Barry K."/>
            <person name="Martinez A.T."/>
            <person name="Xiao Y."/>
            <person name="Gibbons J.G."/>
            <person name="Terashima K."/>
            <person name="Hibbett D.S."/>
            <person name="Grigoriev I.V."/>
        </authorList>
    </citation>
    <scope>NUCLEOTIDE SEQUENCE</scope>
    <source>
        <strain evidence="3">TFB10291</strain>
    </source>
</reference>
<feature type="region of interest" description="Disordered" evidence="1">
    <location>
        <begin position="562"/>
        <end position="600"/>
    </location>
</feature>